<evidence type="ECO:0000313" key="12">
    <source>
        <dbReference type="Proteomes" id="UP000321933"/>
    </source>
</evidence>
<dbReference type="GO" id="GO:0009288">
    <property type="term" value="C:bacterial-type flagellum"/>
    <property type="evidence" value="ECO:0007669"/>
    <property type="project" value="InterPro"/>
</dbReference>
<dbReference type="PRINTS" id="PR01003">
    <property type="entry name" value="FLGFLIH"/>
</dbReference>
<comment type="subcellular location">
    <subcellularLocation>
        <location evidence="2">Cytoplasm</location>
    </subcellularLocation>
</comment>
<gene>
    <name evidence="11" type="ORF">FVW59_02440</name>
</gene>
<dbReference type="GO" id="GO:0005829">
    <property type="term" value="C:cytosol"/>
    <property type="evidence" value="ECO:0007669"/>
    <property type="project" value="TreeGrafter"/>
</dbReference>
<name>A0A5C9A3Y1_9GAMM</name>
<dbReference type="OrthoDB" id="6415116at2"/>
<keyword evidence="11" id="KW-0966">Cell projection</keyword>
<keyword evidence="11" id="KW-0282">Flagellum</keyword>
<proteinExistence type="inferred from homology"/>
<evidence type="ECO:0000256" key="8">
    <source>
        <dbReference type="ARBA" id="ARBA00022927"/>
    </source>
</evidence>
<keyword evidence="12" id="KW-1185">Reference proteome</keyword>
<protein>
    <recommendedName>
        <fullName evidence="4">Flagellar assembly protein FliH</fullName>
    </recommendedName>
</protein>
<dbReference type="GO" id="GO:0044781">
    <property type="term" value="P:bacterial-type flagellum organization"/>
    <property type="evidence" value="ECO:0007669"/>
    <property type="project" value="UniProtKB-KW"/>
</dbReference>
<evidence type="ECO:0000256" key="7">
    <source>
        <dbReference type="ARBA" id="ARBA00022795"/>
    </source>
</evidence>
<evidence type="ECO:0000256" key="9">
    <source>
        <dbReference type="ARBA" id="ARBA00023225"/>
    </source>
</evidence>
<evidence type="ECO:0000256" key="4">
    <source>
        <dbReference type="ARBA" id="ARBA00016507"/>
    </source>
</evidence>
<dbReference type="PANTHER" id="PTHR34982">
    <property type="entry name" value="YOP PROTEINS TRANSLOCATION PROTEIN L"/>
    <property type="match status" value="1"/>
</dbReference>
<comment type="similarity">
    <text evidence="3">Belongs to the FliH family.</text>
</comment>
<dbReference type="GO" id="GO:0015031">
    <property type="term" value="P:protein transport"/>
    <property type="evidence" value="ECO:0007669"/>
    <property type="project" value="UniProtKB-KW"/>
</dbReference>
<dbReference type="GO" id="GO:0071973">
    <property type="term" value="P:bacterial-type flagellum-dependent cell motility"/>
    <property type="evidence" value="ECO:0007669"/>
    <property type="project" value="InterPro"/>
</dbReference>
<dbReference type="Proteomes" id="UP000321933">
    <property type="component" value="Unassembled WGS sequence"/>
</dbReference>
<dbReference type="GO" id="GO:0003774">
    <property type="term" value="F:cytoskeletal motor activity"/>
    <property type="evidence" value="ECO:0007669"/>
    <property type="project" value="InterPro"/>
</dbReference>
<accession>A0A5C9A3Y1</accession>
<evidence type="ECO:0000256" key="5">
    <source>
        <dbReference type="ARBA" id="ARBA00022448"/>
    </source>
</evidence>
<evidence type="ECO:0000256" key="6">
    <source>
        <dbReference type="ARBA" id="ARBA00022490"/>
    </source>
</evidence>
<dbReference type="AlphaFoldDB" id="A0A5C9A3Y1"/>
<dbReference type="EMBL" id="VRYZ01000001">
    <property type="protein sequence ID" value="TXS94789.1"/>
    <property type="molecule type" value="Genomic_DNA"/>
</dbReference>
<dbReference type="Pfam" id="PF02108">
    <property type="entry name" value="FliH"/>
    <property type="match status" value="1"/>
</dbReference>
<evidence type="ECO:0000259" key="10">
    <source>
        <dbReference type="Pfam" id="PF02108"/>
    </source>
</evidence>
<dbReference type="PANTHER" id="PTHR34982:SF1">
    <property type="entry name" value="FLAGELLAR ASSEMBLY PROTEIN FLIH"/>
    <property type="match status" value="1"/>
</dbReference>
<evidence type="ECO:0000313" key="11">
    <source>
        <dbReference type="EMBL" id="TXS94789.1"/>
    </source>
</evidence>
<keyword evidence="8" id="KW-0653">Protein transport</keyword>
<dbReference type="InterPro" id="IPR051472">
    <property type="entry name" value="T3SS_Stator/FliH"/>
</dbReference>
<comment type="function">
    <text evidence="1">Needed for flagellar regrowth and assembly.</text>
</comment>
<comment type="caution">
    <text evidence="11">The sequence shown here is derived from an EMBL/GenBank/DDBJ whole genome shotgun (WGS) entry which is preliminary data.</text>
</comment>
<feature type="domain" description="Flagellar assembly protein FliH/Type III secretion system HrpE" evidence="10">
    <location>
        <begin position="103"/>
        <end position="226"/>
    </location>
</feature>
<keyword evidence="6" id="KW-0963">Cytoplasm</keyword>
<keyword evidence="7" id="KW-1005">Bacterial flagellum biogenesis</keyword>
<organism evidence="11 12">
    <name type="scientific">Parahaliea aestuarii</name>
    <dbReference type="NCBI Taxonomy" id="1852021"/>
    <lineage>
        <taxon>Bacteria</taxon>
        <taxon>Pseudomonadati</taxon>
        <taxon>Pseudomonadota</taxon>
        <taxon>Gammaproteobacteria</taxon>
        <taxon>Cellvibrionales</taxon>
        <taxon>Halieaceae</taxon>
        <taxon>Parahaliea</taxon>
    </lineage>
</organism>
<keyword evidence="9" id="KW-1006">Bacterial flagellum protein export</keyword>
<dbReference type="InterPro" id="IPR000563">
    <property type="entry name" value="Flag_FliH"/>
</dbReference>
<dbReference type="RefSeq" id="WP_148062630.1">
    <property type="nucleotide sequence ID" value="NZ_VRYZ01000001.1"/>
</dbReference>
<sequence>MSDFNTSTPALRGEWRTWRMGELARIAPDEPDLEQQKLSVKQRALAQRAEFESLRHQEIERARDEGYRQGLASGREAGHAEGLEQGRREGLDEAREASRIALEPLAELLQTFQDALQELDDRVAGELVDLALVTGRQLAGEALTASPEYILELVRQLLHEEPLLKGQPRLRLHPEDLQLVQSGLEEEFSAAGWTLQADESLQRGGCRVLCESGELDASRESRWQQIMTRVRQPGTRDGGGPAGTL</sequence>
<reference evidence="11 12" key="1">
    <citation type="submission" date="2019-08" db="EMBL/GenBank/DDBJ databases">
        <title>Parahaliea maris sp. nov., isolated from the surface seawater.</title>
        <authorList>
            <person name="Liu Y."/>
        </authorList>
    </citation>
    <scope>NUCLEOTIDE SEQUENCE [LARGE SCALE GENOMIC DNA]</scope>
    <source>
        <strain evidence="11 12">S2-26</strain>
    </source>
</reference>
<evidence type="ECO:0000256" key="2">
    <source>
        <dbReference type="ARBA" id="ARBA00004496"/>
    </source>
</evidence>
<dbReference type="InterPro" id="IPR018035">
    <property type="entry name" value="Flagellar_FliH/T3SS_HrpE"/>
</dbReference>
<evidence type="ECO:0000256" key="1">
    <source>
        <dbReference type="ARBA" id="ARBA00003041"/>
    </source>
</evidence>
<evidence type="ECO:0000256" key="3">
    <source>
        <dbReference type="ARBA" id="ARBA00006602"/>
    </source>
</evidence>
<keyword evidence="5" id="KW-0813">Transport</keyword>
<keyword evidence="11" id="KW-0969">Cilium</keyword>